<dbReference type="PANTHER" id="PTHR48090">
    <property type="entry name" value="UNDECAPRENYL-PHOSPHATE 4-DEOXY-4-FORMAMIDO-L-ARABINOSE TRANSFERASE-RELATED"/>
    <property type="match status" value="1"/>
</dbReference>
<dbReference type="SUPFAM" id="SSF53448">
    <property type="entry name" value="Nucleotide-diphospho-sugar transferases"/>
    <property type="match status" value="1"/>
</dbReference>
<dbReference type="EMBL" id="CP034791">
    <property type="protein sequence ID" value="AZT90395.1"/>
    <property type="molecule type" value="Genomic_DNA"/>
</dbReference>
<gene>
    <name evidence="2" type="ORF">ELD05_06915</name>
</gene>
<evidence type="ECO:0000259" key="1">
    <source>
        <dbReference type="Pfam" id="PF00535"/>
    </source>
</evidence>
<dbReference type="Gene3D" id="3.90.550.10">
    <property type="entry name" value="Spore Coat Polysaccharide Biosynthesis Protein SpsA, Chain A"/>
    <property type="match status" value="1"/>
</dbReference>
<keyword evidence="2" id="KW-0808">Transferase</keyword>
<dbReference type="InterPro" id="IPR001173">
    <property type="entry name" value="Glyco_trans_2-like"/>
</dbReference>
<sequence length="222" mass="25522">MKVAVVIPTYNPPISFYELIEMVGSFSFVDRLIVVDDGSKEKVNISNEKCILLRHGKNKGKGAALKTAFDYLKNEKCDKVVLLDSDLKVDKKSVEKFLKNVFLNGNKIVIGYPINVKKRGFGVVKAFAKFVVKFYTGRTVEYSLSGQRIIPFSAIDEIKYIPKRYGVEVSTLIDFLKKGYEMVEVPFDFTHDEKGKSVRDLLHKLHQLKDIFIVFITKWWRL</sequence>
<proteinExistence type="predicted"/>
<accession>A0A3T0D5P9</accession>
<name>A0A3T0D5P9_9FIRM</name>
<dbReference type="Proteomes" id="UP000282930">
    <property type="component" value="Chromosome"/>
</dbReference>
<evidence type="ECO:0000313" key="3">
    <source>
        <dbReference type="Proteomes" id="UP000282930"/>
    </source>
</evidence>
<protein>
    <submittedName>
        <fullName evidence="2">Glycosyltransferase</fullName>
    </submittedName>
</protein>
<evidence type="ECO:0000313" key="2">
    <source>
        <dbReference type="EMBL" id="AZT90395.1"/>
    </source>
</evidence>
<dbReference type="InterPro" id="IPR029044">
    <property type="entry name" value="Nucleotide-diphossugar_trans"/>
</dbReference>
<dbReference type="InterPro" id="IPR050256">
    <property type="entry name" value="Glycosyltransferase_2"/>
</dbReference>
<dbReference type="AlphaFoldDB" id="A0A3T0D5P9"/>
<reference evidence="2 3" key="1">
    <citation type="submission" date="2018-12" db="EMBL/GenBank/DDBJ databases">
        <title>Genome sequence from the cellulolytic species, Caldicellulosiruptor changbaiensis.</title>
        <authorList>
            <person name="Blumer-Schuette S.E."/>
            <person name="Mendoza C."/>
        </authorList>
    </citation>
    <scope>NUCLEOTIDE SEQUENCE [LARGE SCALE GENOMIC DNA]</scope>
    <source>
        <strain evidence="2 3">CBS-Z</strain>
    </source>
</reference>
<dbReference type="Pfam" id="PF00535">
    <property type="entry name" value="Glycos_transf_2"/>
    <property type="match status" value="1"/>
</dbReference>
<dbReference type="PANTHER" id="PTHR48090:SF7">
    <property type="entry name" value="RFBJ PROTEIN"/>
    <property type="match status" value="1"/>
</dbReference>
<dbReference type="KEGG" id="ccha:ELD05_06915"/>
<dbReference type="GO" id="GO:0016740">
    <property type="term" value="F:transferase activity"/>
    <property type="evidence" value="ECO:0007669"/>
    <property type="project" value="UniProtKB-KW"/>
</dbReference>
<keyword evidence="3" id="KW-1185">Reference proteome</keyword>
<organism evidence="2 3">
    <name type="scientific">Caldicellulosiruptor changbaiensis</name>
    <dbReference type="NCBI Taxonomy" id="1222016"/>
    <lineage>
        <taxon>Bacteria</taxon>
        <taxon>Bacillati</taxon>
        <taxon>Bacillota</taxon>
        <taxon>Bacillota incertae sedis</taxon>
        <taxon>Caldicellulosiruptorales</taxon>
        <taxon>Caldicellulosiruptoraceae</taxon>
        <taxon>Caldicellulosiruptor</taxon>
    </lineage>
</organism>
<feature type="domain" description="Glycosyltransferase 2-like" evidence="1">
    <location>
        <begin position="5"/>
        <end position="119"/>
    </location>
</feature>